<sequence length="54" mass="6166">MKKAKETNVDFFPRIFFSFAFSPDQEKLLFVPCILVSSVSISSAEASIRELKHE</sequence>
<dbReference type="EMBL" id="CP044621">
    <property type="protein sequence ID" value="QRD84355.1"/>
    <property type="molecule type" value="Genomic_DNA"/>
</dbReference>
<gene>
    <name evidence="1" type="ORF">F9C07_8619</name>
</gene>
<evidence type="ECO:0000313" key="2">
    <source>
        <dbReference type="Proteomes" id="UP000596276"/>
    </source>
</evidence>
<keyword evidence="2" id="KW-1185">Reference proteome</keyword>
<organism evidence="1 2">
    <name type="scientific">Aspergillus flavus (strain ATCC 200026 / FGSC A1120 / IAM 13836 / NRRL 3357 / JCM 12722 / SRRC 167)</name>
    <dbReference type="NCBI Taxonomy" id="332952"/>
    <lineage>
        <taxon>Eukaryota</taxon>
        <taxon>Fungi</taxon>
        <taxon>Dikarya</taxon>
        <taxon>Ascomycota</taxon>
        <taxon>Pezizomycotina</taxon>
        <taxon>Eurotiomycetes</taxon>
        <taxon>Eurotiomycetidae</taxon>
        <taxon>Eurotiales</taxon>
        <taxon>Aspergillaceae</taxon>
        <taxon>Aspergillus</taxon>
        <taxon>Aspergillus subgen. Circumdati</taxon>
    </lineage>
</organism>
<dbReference type="VEuPathDB" id="FungiDB:F9C07_8619"/>
<protein>
    <submittedName>
        <fullName evidence="1">Uncharacterized protein</fullName>
    </submittedName>
</protein>
<reference evidence="2" key="1">
    <citation type="journal article" date="2021" name="G3 (Bethesda)">
        <title>Chromosome assembled and annotated genome sequence of Aspergillus flavus NRRL 3357.</title>
        <authorList>
            <person name="Skerker J.M."/>
            <person name="Pianalto K.M."/>
            <person name="Mondo S.J."/>
            <person name="Yang K."/>
            <person name="Arkin A.P."/>
            <person name="Keller N.P."/>
            <person name="Grigoriev I.V."/>
            <person name="Louise Glass N.L."/>
        </authorList>
    </citation>
    <scope>NUCLEOTIDE SEQUENCE [LARGE SCALE GENOMIC DNA]</scope>
    <source>
        <strain evidence="2">ATCC 200026 / FGSC A1120 / IAM 13836 / NRRL 3357 / JCM 12722 / SRRC 167</strain>
    </source>
</reference>
<dbReference type="AlphaFoldDB" id="A0A7U2QVG4"/>
<proteinExistence type="predicted"/>
<evidence type="ECO:0000313" key="1">
    <source>
        <dbReference type="EMBL" id="QRD84355.1"/>
    </source>
</evidence>
<accession>A0A7U2QVG4</accession>
<dbReference type="Proteomes" id="UP000596276">
    <property type="component" value="Chromosome 5"/>
</dbReference>
<name>A0A7U2QVG4_ASPFN</name>